<dbReference type="NCBIfam" id="TIGR03353">
    <property type="entry name" value="VI_chp_4"/>
    <property type="match status" value="1"/>
</dbReference>
<evidence type="ECO:0000313" key="2">
    <source>
        <dbReference type="Proteomes" id="UP000575898"/>
    </source>
</evidence>
<reference evidence="1 2" key="1">
    <citation type="submission" date="2020-08" db="EMBL/GenBank/DDBJ databases">
        <title>Genomic Encyclopedia of Type Strains, Phase IV (KMG-IV): sequencing the most valuable type-strain genomes for metagenomic binning, comparative biology and taxonomic classification.</title>
        <authorList>
            <person name="Goeker M."/>
        </authorList>
    </citation>
    <scope>NUCLEOTIDE SEQUENCE [LARGE SCALE GENOMIC DNA]</scope>
    <source>
        <strain evidence="1 2">DSM 27165</strain>
    </source>
</reference>
<dbReference type="EMBL" id="JACHHY010000021">
    <property type="protein sequence ID" value="MBB5019910.1"/>
    <property type="molecule type" value="Genomic_DNA"/>
</dbReference>
<evidence type="ECO:0000313" key="1">
    <source>
        <dbReference type="EMBL" id="MBB5019910.1"/>
    </source>
</evidence>
<dbReference type="Proteomes" id="UP000575898">
    <property type="component" value="Unassembled WGS sequence"/>
</dbReference>
<comment type="caution">
    <text evidence="1">The sequence shown here is derived from an EMBL/GenBank/DDBJ whole genome shotgun (WGS) entry which is preliminary data.</text>
</comment>
<dbReference type="Pfam" id="PF05936">
    <property type="entry name" value="T6SS_VasE"/>
    <property type="match status" value="1"/>
</dbReference>
<keyword evidence="2" id="KW-1185">Reference proteome</keyword>
<dbReference type="PANTHER" id="PTHR35566:SF1">
    <property type="entry name" value="TYPE VI SECRETION SYSTEM BASEPLATE COMPONENT TSSK1"/>
    <property type="match status" value="1"/>
</dbReference>
<gene>
    <name evidence="1" type="ORF">HNQ59_003218</name>
</gene>
<dbReference type="AlphaFoldDB" id="A0A840MNA9"/>
<organism evidence="1 2">
    <name type="scientific">Chitinivorax tropicus</name>
    <dbReference type="NCBI Taxonomy" id="714531"/>
    <lineage>
        <taxon>Bacteria</taxon>
        <taxon>Pseudomonadati</taxon>
        <taxon>Pseudomonadota</taxon>
        <taxon>Betaproteobacteria</taxon>
        <taxon>Chitinivorax</taxon>
    </lineage>
</organism>
<proteinExistence type="predicted"/>
<dbReference type="PANTHER" id="PTHR35566">
    <property type="entry name" value="BLR3599 PROTEIN"/>
    <property type="match status" value="1"/>
</dbReference>
<sequence>MNPASRVLWGEGLFLRPQHFQLQDAYHDAQLAATSRLLHPYCWGVREIQLDTAALAAGVFSLQTLHAVLPDGEWVCAPETDNLPDGLNLTAVADLPDQFLVYAAMVPLKPGIANAALLNEPAGKLTRYEQANVDAQDLYTGAVPAEVQLLKRKVVLLTDRHSHEGYVVLPIARVRKSQTGGFDLDTAFIPPSTAIDSSGTLIQMLRRLLDILQAKVGALYGHHREPGKNVIEFRSGDVASFWLLHTASTAYAGLLHLYQHPQLHPERLFQQLLQLAGSLMTFAKSYTLTDLPSYSHMDLSGCVSKLDMIIRELLETVISARFFSIVLTETKPSYWLGRLDSQKIDANTRFYLAVGASLQASEIVDTVPIRFKIGSPDDVDKLVLSAMPGVRLIHAAQVPSAIPIRPGSFYFELEPRGPLYERMLQGQSVSIYVPNGFTDLTLELLAVTS</sequence>
<name>A0A840MNA9_9PROT</name>
<accession>A0A840MNA9</accession>
<dbReference type="RefSeq" id="WP_184041330.1">
    <property type="nucleotide sequence ID" value="NZ_JACHHY010000021.1"/>
</dbReference>
<dbReference type="InterPro" id="IPR010263">
    <property type="entry name" value="T6SS_TssK"/>
</dbReference>
<protein>
    <submittedName>
        <fullName evidence="1">Type VI secretion system protein ImpJ</fullName>
    </submittedName>
</protein>